<name>A0ABR3GGD3_9PEZI</name>
<reference evidence="2 3" key="1">
    <citation type="submission" date="2024-02" db="EMBL/GenBank/DDBJ databases">
        <title>Discinaceae phylogenomics.</title>
        <authorList>
            <person name="Dirks A.C."/>
            <person name="James T.Y."/>
        </authorList>
    </citation>
    <scope>NUCLEOTIDE SEQUENCE [LARGE SCALE GENOMIC DNA]</scope>
    <source>
        <strain evidence="2 3">ACD0624</strain>
    </source>
</reference>
<evidence type="ECO:0000259" key="1">
    <source>
        <dbReference type="Pfam" id="PF13391"/>
    </source>
</evidence>
<evidence type="ECO:0000313" key="3">
    <source>
        <dbReference type="Proteomes" id="UP001447188"/>
    </source>
</evidence>
<dbReference type="Pfam" id="PF13391">
    <property type="entry name" value="HNH_2"/>
    <property type="match status" value="1"/>
</dbReference>
<dbReference type="InterPro" id="IPR003615">
    <property type="entry name" value="HNH_nuc"/>
</dbReference>
<feature type="domain" description="HNH nuclease" evidence="1">
    <location>
        <begin position="152"/>
        <end position="218"/>
    </location>
</feature>
<sequence>MFRRAKELTATTFISITQTSNLNRNVYFLDALGTELAGFFQNGSISYSDVRDFLLLLLMNDPSGYRLFRCSENGVPNDPLKNHGLPIIMLNNKLHVQPAYYIILSSAANPQPIKVQVTTRKAVARPQSLNLTPEDPVIRGFHDRVRARDGGCVVTGARVVSSYSGFQVAHLPTRAYRPPQLTDRHITIGESRIRSVQNGIMMFAHVRTAFDKYEFSINPDVCLSTPLLKLFSYLRFLQESYRITCFLPDVFGIDGRHIYSNPLAPADEQPLRELLRYHWQQAVLCNMKGRGAEYDYDLDTEGDVMGELGGMEGGKTVFEMMVVERLGNY</sequence>
<comment type="caution">
    <text evidence="2">The sequence shown here is derived from an EMBL/GenBank/DDBJ whole genome shotgun (WGS) entry which is preliminary data.</text>
</comment>
<dbReference type="Proteomes" id="UP001447188">
    <property type="component" value="Unassembled WGS sequence"/>
</dbReference>
<organism evidence="2 3">
    <name type="scientific">Discina gigas</name>
    <dbReference type="NCBI Taxonomy" id="1032678"/>
    <lineage>
        <taxon>Eukaryota</taxon>
        <taxon>Fungi</taxon>
        <taxon>Dikarya</taxon>
        <taxon>Ascomycota</taxon>
        <taxon>Pezizomycotina</taxon>
        <taxon>Pezizomycetes</taxon>
        <taxon>Pezizales</taxon>
        <taxon>Discinaceae</taxon>
        <taxon>Discina</taxon>
    </lineage>
</organism>
<proteinExistence type="predicted"/>
<gene>
    <name evidence="2" type="ORF">Q9L58_006083</name>
</gene>
<dbReference type="EMBL" id="JBBBZM010000080">
    <property type="protein sequence ID" value="KAL0634965.1"/>
    <property type="molecule type" value="Genomic_DNA"/>
</dbReference>
<keyword evidence="3" id="KW-1185">Reference proteome</keyword>
<evidence type="ECO:0000313" key="2">
    <source>
        <dbReference type="EMBL" id="KAL0634965.1"/>
    </source>
</evidence>
<protein>
    <recommendedName>
        <fullName evidence="1">HNH nuclease domain-containing protein</fullName>
    </recommendedName>
</protein>
<accession>A0ABR3GGD3</accession>